<dbReference type="Gramene" id="OIT30600">
    <property type="protein sequence ID" value="OIT30600"/>
    <property type="gene ID" value="A4A49_60199"/>
</dbReference>
<keyword evidence="2" id="KW-1185">Reference proteome</keyword>
<name>A0A314KMR8_NICAT</name>
<protein>
    <submittedName>
        <fullName evidence="1">Retrovirus-related pol polyprotein from transposon tnt 1-94</fullName>
    </submittedName>
</protein>
<organism evidence="1 2">
    <name type="scientific">Nicotiana attenuata</name>
    <name type="common">Coyote tobacco</name>
    <dbReference type="NCBI Taxonomy" id="49451"/>
    <lineage>
        <taxon>Eukaryota</taxon>
        <taxon>Viridiplantae</taxon>
        <taxon>Streptophyta</taxon>
        <taxon>Embryophyta</taxon>
        <taxon>Tracheophyta</taxon>
        <taxon>Spermatophyta</taxon>
        <taxon>Magnoliopsida</taxon>
        <taxon>eudicotyledons</taxon>
        <taxon>Gunneridae</taxon>
        <taxon>Pentapetalae</taxon>
        <taxon>asterids</taxon>
        <taxon>lamiids</taxon>
        <taxon>Solanales</taxon>
        <taxon>Solanaceae</taxon>
        <taxon>Nicotianoideae</taxon>
        <taxon>Nicotianeae</taxon>
        <taxon>Nicotiana</taxon>
    </lineage>
</organism>
<dbReference type="EMBL" id="MJEQ01001473">
    <property type="protein sequence ID" value="OIT30600.1"/>
    <property type="molecule type" value="Genomic_DNA"/>
</dbReference>
<sequence>MEAKYVALTSVAQEVVWLKKFLQHLLDIAENAEPVLVYCDSEDAISSIKDPKFYRKTKHIDIKYNYMRDMVKRKVVNVMYVPIKDVLVDLLTRSQ</sequence>
<gene>
    <name evidence="1" type="primary">POLX_51</name>
    <name evidence="1" type="ORF">A4A49_60199</name>
</gene>
<feature type="non-terminal residue" evidence="1">
    <location>
        <position position="95"/>
    </location>
</feature>
<dbReference type="STRING" id="49451.A0A314KMR8"/>
<dbReference type="AlphaFoldDB" id="A0A314KMR8"/>
<comment type="caution">
    <text evidence="1">The sequence shown here is derived from an EMBL/GenBank/DDBJ whole genome shotgun (WGS) entry which is preliminary data.</text>
</comment>
<proteinExistence type="predicted"/>
<dbReference type="CDD" id="cd09272">
    <property type="entry name" value="RNase_HI_RT_Ty1"/>
    <property type="match status" value="1"/>
</dbReference>
<evidence type="ECO:0000313" key="1">
    <source>
        <dbReference type="EMBL" id="OIT30600.1"/>
    </source>
</evidence>
<accession>A0A314KMR8</accession>
<reference evidence="1" key="1">
    <citation type="submission" date="2016-11" db="EMBL/GenBank/DDBJ databases">
        <title>The genome of Nicotiana attenuata.</title>
        <authorList>
            <person name="Xu S."/>
            <person name="Brockmoeller T."/>
            <person name="Gaquerel E."/>
            <person name="Navarro A."/>
            <person name="Kuhl H."/>
            <person name="Gase K."/>
            <person name="Ling Z."/>
            <person name="Zhou W."/>
            <person name="Kreitzer C."/>
            <person name="Stanke M."/>
            <person name="Tang H."/>
            <person name="Lyons E."/>
            <person name="Pandey P."/>
            <person name="Pandey S.P."/>
            <person name="Timmermann B."/>
            <person name="Baldwin I.T."/>
        </authorList>
    </citation>
    <scope>NUCLEOTIDE SEQUENCE [LARGE SCALE GENOMIC DNA]</scope>
    <source>
        <strain evidence="1">UT</strain>
    </source>
</reference>
<evidence type="ECO:0000313" key="2">
    <source>
        <dbReference type="Proteomes" id="UP000187609"/>
    </source>
</evidence>
<dbReference type="Proteomes" id="UP000187609">
    <property type="component" value="Unassembled WGS sequence"/>
</dbReference>